<dbReference type="SUPFAM" id="SSF55729">
    <property type="entry name" value="Acyl-CoA N-acyltransferases (Nat)"/>
    <property type="match status" value="1"/>
</dbReference>
<keyword evidence="1" id="KW-0808">Transferase</keyword>
<dbReference type="InterPro" id="IPR000182">
    <property type="entry name" value="GNAT_dom"/>
</dbReference>
<dbReference type="InterPro" id="IPR016181">
    <property type="entry name" value="Acyl_CoA_acyltransferase"/>
</dbReference>
<dbReference type="Gene3D" id="3.40.630.30">
    <property type="match status" value="1"/>
</dbReference>
<comment type="caution">
    <text evidence="4">The sequence shown here is derived from an EMBL/GenBank/DDBJ whole genome shotgun (WGS) entry which is preliminary data.</text>
</comment>
<dbReference type="EMBL" id="BMWV01000001">
    <property type="protein sequence ID" value="GGY25948.1"/>
    <property type="molecule type" value="Genomic_DNA"/>
</dbReference>
<organism evidence="4 5">
    <name type="scientific">Pseudoduganella albidiflava</name>
    <dbReference type="NCBI Taxonomy" id="321983"/>
    <lineage>
        <taxon>Bacteria</taxon>
        <taxon>Pseudomonadati</taxon>
        <taxon>Pseudomonadota</taxon>
        <taxon>Betaproteobacteria</taxon>
        <taxon>Burkholderiales</taxon>
        <taxon>Oxalobacteraceae</taxon>
        <taxon>Telluria group</taxon>
        <taxon>Pseudoduganella</taxon>
    </lineage>
</organism>
<accession>A0AA88C134</accession>
<sequence length="149" mass="16057">MKDDTIQIDKATAADAPRLFEVWEASVRATHDFLSEEAIATLVPLVRELLGTFAPLYCLRDAAGAPYAFIGVADGNIEMLFVHPERRGGGAGRALAAFAIGTLGATRVDVNEQNGQAAGFYARMGFRQVGRSARDPFGHPYPILHLELA</sequence>
<evidence type="ECO:0000313" key="5">
    <source>
        <dbReference type="Proteomes" id="UP000628442"/>
    </source>
</evidence>
<dbReference type="GO" id="GO:0016747">
    <property type="term" value="F:acyltransferase activity, transferring groups other than amino-acyl groups"/>
    <property type="evidence" value="ECO:0007669"/>
    <property type="project" value="InterPro"/>
</dbReference>
<dbReference type="PANTHER" id="PTHR43800:SF1">
    <property type="entry name" value="PEPTIDYL-LYSINE N-ACETYLTRANSFERASE YJAB"/>
    <property type="match status" value="1"/>
</dbReference>
<dbReference type="Proteomes" id="UP000628442">
    <property type="component" value="Unassembled WGS sequence"/>
</dbReference>
<feature type="domain" description="N-acetyltransferase" evidence="3">
    <location>
        <begin position="6"/>
        <end position="149"/>
    </location>
</feature>
<keyword evidence="2" id="KW-0012">Acyltransferase</keyword>
<protein>
    <submittedName>
        <fullName evidence="4">GCN5 family N-acetyltransferase</fullName>
    </submittedName>
</protein>
<name>A0AA88C134_9BURK</name>
<dbReference type="Pfam" id="PF13508">
    <property type="entry name" value="Acetyltransf_7"/>
    <property type="match status" value="1"/>
</dbReference>
<evidence type="ECO:0000256" key="1">
    <source>
        <dbReference type="ARBA" id="ARBA00022679"/>
    </source>
</evidence>
<reference evidence="4" key="1">
    <citation type="journal article" date="2014" name="Int. J. Syst. Evol. Microbiol.">
        <title>Complete genome sequence of Corynebacterium casei LMG S-19264T (=DSM 44701T), isolated from a smear-ripened cheese.</title>
        <authorList>
            <consortium name="US DOE Joint Genome Institute (JGI-PGF)"/>
            <person name="Walter F."/>
            <person name="Albersmeier A."/>
            <person name="Kalinowski J."/>
            <person name="Ruckert C."/>
        </authorList>
    </citation>
    <scope>NUCLEOTIDE SEQUENCE</scope>
    <source>
        <strain evidence="4">KCTC 12343</strain>
    </source>
</reference>
<evidence type="ECO:0000256" key="2">
    <source>
        <dbReference type="ARBA" id="ARBA00023315"/>
    </source>
</evidence>
<dbReference type="RefSeq" id="WP_218943736.1">
    <property type="nucleotide sequence ID" value="NZ_BMWV01000001.1"/>
</dbReference>
<evidence type="ECO:0000313" key="4">
    <source>
        <dbReference type="EMBL" id="GGY25948.1"/>
    </source>
</evidence>
<evidence type="ECO:0000259" key="3">
    <source>
        <dbReference type="PROSITE" id="PS51186"/>
    </source>
</evidence>
<dbReference type="AlphaFoldDB" id="A0AA88C134"/>
<proteinExistence type="predicted"/>
<dbReference type="PANTHER" id="PTHR43800">
    <property type="entry name" value="PEPTIDYL-LYSINE N-ACETYLTRANSFERASE YJAB"/>
    <property type="match status" value="1"/>
</dbReference>
<dbReference type="PROSITE" id="PS51186">
    <property type="entry name" value="GNAT"/>
    <property type="match status" value="1"/>
</dbReference>
<reference evidence="4" key="2">
    <citation type="submission" date="2022-12" db="EMBL/GenBank/DDBJ databases">
        <authorList>
            <person name="Sun Q."/>
            <person name="Kim S."/>
        </authorList>
    </citation>
    <scope>NUCLEOTIDE SEQUENCE</scope>
    <source>
        <strain evidence="4">KCTC 12343</strain>
    </source>
</reference>
<gene>
    <name evidence="4" type="ORF">GCM10007387_04740</name>
</gene>